<sequence>MNASEQATNVEIVSKIATVVNLVRFEFPDLAVDFSPWLNNAETQKFDDPNSIDLGFHFPGRSFTCQSSSILMQIRLPDAQRSRIAAVELSGHDHMGQQWRFATSQAEEFWGLAVPLPKAQTQLKQICRQVVRLFNSAVRS</sequence>
<dbReference type="RefSeq" id="WP_316432585.1">
    <property type="nucleotide sequence ID" value="NZ_CP053586.1"/>
</dbReference>
<gene>
    <name evidence="1" type="ORF">HJG54_28225</name>
</gene>
<organism evidence="1">
    <name type="scientific">Leptolyngbya sp. NK1-12</name>
    <dbReference type="NCBI Taxonomy" id="2547451"/>
    <lineage>
        <taxon>Bacteria</taxon>
        <taxon>Bacillati</taxon>
        <taxon>Cyanobacteriota</taxon>
        <taxon>Cyanophyceae</taxon>
        <taxon>Leptolyngbyales</taxon>
        <taxon>Leptolyngbyaceae</taxon>
        <taxon>Leptolyngbya group</taxon>
        <taxon>Leptolyngbya</taxon>
    </lineage>
</organism>
<reference evidence="1" key="1">
    <citation type="submission" date="2020-05" db="EMBL/GenBank/DDBJ databases">
        <authorList>
            <person name="Zhu T."/>
            <person name="Keshari N."/>
            <person name="Lu X."/>
        </authorList>
    </citation>
    <scope>NUCLEOTIDE SEQUENCE</scope>
    <source>
        <strain evidence="1">NK1-12</strain>
    </source>
</reference>
<evidence type="ECO:0000313" key="1">
    <source>
        <dbReference type="EMBL" id="WNZ26322.1"/>
    </source>
</evidence>
<accession>A0AA96WXM9</accession>
<proteinExistence type="predicted"/>
<dbReference type="EMBL" id="CP053586">
    <property type="protein sequence ID" value="WNZ26322.1"/>
    <property type="molecule type" value="Genomic_DNA"/>
</dbReference>
<name>A0AA96WXM9_9CYAN</name>
<dbReference type="AlphaFoldDB" id="A0AA96WXM9"/>
<protein>
    <submittedName>
        <fullName evidence="1">Uncharacterized protein</fullName>
    </submittedName>
</protein>